<accession>A0A1H4SAD1</accession>
<keyword evidence="2" id="KW-1185">Reference proteome</keyword>
<dbReference type="Proteomes" id="UP000182652">
    <property type="component" value="Unassembled WGS sequence"/>
</dbReference>
<protein>
    <submittedName>
        <fullName evidence="1">Uncharacterized protein</fullName>
    </submittedName>
</protein>
<gene>
    <name evidence="1" type="ORF">SAMN04489745_2797</name>
</gene>
<name>A0A1H4SAD1_9MICC</name>
<evidence type="ECO:0000313" key="2">
    <source>
        <dbReference type="Proteomes" id="UP000182652"/>
    </source>
</evidence>
<evidence type="ECO:0000313" key="1">
    <source>
        <dbReference type="EMBL" id="SEC40964.1"/>
    </source>
</evidence>
<dbReference type="EMBL" id="FNSN01000003">
    <property type="protein sequence ID" value="SEC40964.1"/>
    <property type="molecule type" value="Genomic_DNA"/>
</dbReference>
<dbReference type="AlphaFoldDB" id="A0A1H4SAD1"/>
<organism evidence="1 2">
    <name type="scientific">Arthrobacter woluwensis</name>
    <dbReference type="NCBI Taxonomy" id="156980"/>
    <lineage>
        <taxon>Bacteria</taxon>
        <taxon>Bacillati</taxon>
        <taxon>Actinomycetota</taxon>
        <taxon>Actinomycetes</taxon>
        <taxon>Micrococcales</taxon>
        <taxon>Micrococcaceae</taxon>
        <taxon>Arthrobacter</taxon>
    </lineage>
</organism>
<sequence>MTMRGHWGLLVTELRNSMRHLRVVLASIFSGLLLLAGLAMPAQATPGPHITNSDRQHIKDFFKTYEVPAQNWAPLLRTWESGQPWDSNKGGDPVSVETRDKSDETVQISRFADGSVKVTTVEKPVVELKSGEVTPYASVQGCSVYRTSYSATFSGCGESNQWGNVYLAFNANFESWAGGGKIDWVGNQTGTCWGLSCNQPTWDPQKTSSDYAGPAMQRIHMWVTQTVGVPFSWDTWVQLNVNGSGGWATSS</sequence>
<proteinExistence type="predicted"/>
<reference evidence="1 2" key="1">
    <citation type="submission" date="2016-10" db="EMBL/GenBank/DDBJ databases">
        <authorList>
            <person name="de Groot N.N."/>
        </authorList>
    </citation>
    <scope>NUCLEOTIDE SEQUENCE [LARGE SCALE GENOMIC DNA]</scope>
    <source>
        <strain evidence="1 2">DSM 10495</strain>
    </source>
</reference>